<dbReference type="Pfam" id="PF08668">
    <property type="entry name" value="HDOD"/>
    <property type="match status" value="1"/>
</dbReference>
<dbReference type="PIRSF" id="PIRSF003180">
    <property type="entry name" value="DiGMPpdiest_YuxH"/>
    <property type="match status" value="1"/>
</dbReference>
<feature type="domain" description="HDOD" evidence="1">
    <location>
        <begin position="198"/>
        <end position="385"/>
    </location>
</feature>
<dbReference type="KEGG" id="sulg:FJR48_05780"/>
<dbReference type="OrthoDB" id="9804751at2"/>
<dbReference type="EMBL" id="CP043617">
    <property type="protein sequence ID" value="QFR49264.1"/>
    <property type="molecule type" value="Genomic_DNA"/>
</dbReference>
<dbReference type="InterPro" id="IPR014408">
    <property type="entry name" value="dGMP_Pdiesterase_EAL/HD-GYP"/>
</dbReference>
<evidence type="ECO:0000259" key="1">
    <source>
        <dbReference type="PROSITE" id="PS51833"/>
    </source>
</evidence>
<dbReference type="Gene3D" id="1.10.3210.10">
    <property type="entry name" value="Hypothetical protein af1432"/>
    <property type="match status" value="1"/>
</dbReference>
<accession>A0A5P8P0S0</accession>
<dbReference type="SUPFAM" id="SSF141868">
    <property type="entry name" value="EAL domain-like"/>
    <property type="match status" value="1"/>
</dbReference>
<gene>
    <name evidence="2" type="ORF">FJR48_05780</name>
</gene>
<dbReference type="InterPro" id="IPR013976">
    <property type="entry name" value="HDOD"/>
</dbReference>
<dbReference type="PROSITE" id="PS51833">
    <property type="entry name" value="HDOD"/>
    <property type="match status" value="1"/>
</dbReference>
<dbReference type="AlphaFoldDB" id="A0A5P8P0S0"/>
<organism evidence="2 3">
    <name type="scientific">Sulfurimonas lithotrophica</name>
    <dbReference type="NCBI Taxonomy" id="2590022"/>
    <lineage>
        <taxon>Bacteria</taxon>
        <taxon>Pseudomonadati</taxon>
        <taxon>Campylobacterota</taxon>
        <taxon>Epsilonproteobacteria</taxon>
        <taxon>Campylobacterales</taxon>
        <taxon>Sulfurimonadaceae</taxon>
        <taxon>Sulfurimonas</taxon>
    </lineage>
</organism>
<dbReference type="Proteomes" id="UP000326944">
    <property type="component" value="Chromosome"/>
</dbReference>
<dbReference type="InterPro" id="IPR052340">
    <property type="entry name" value="RNase_Y/CdgJ"/>
</dbReference>
<evidence type="ECO:0000313" key="2">
    <source>
        <dbReference type="EMBL" id="QFR49264.1"/>
    </source>
</evidence>
<dbReference type="SUPFAM" id="SSF109604">
    <property type="entry name" value="HD-domain/PDEase-like"/>
    <property type="match status" value="1"/>
</dbReference>
<keyword evidence="3" id="KW-1185">Reference proteome</keyword>
<dbReference type="RefSeq" id="WP_152307207.1">
    <property type="nucleotide sequence ID" value="NZ_CP043617.1"/>
</dbReference>
<proteinExistence type="predicted"/>
<reference evidence="2 3" key="1">
    <citation type="submission" date="2019-09" db="EMBL/GenBank/DDBJ databases">
        <title>Sulfurimonas gotlandica sp. nov., a chemoautotrophic and psychrotolerant epsilonproteobacterium isolated from a pelagic redoxcline, and an emended description of the genus Sulfurimonas.</title>
        <authorList>
            <person name="Wang S."/>
            <person name="Jiang L."/>
            <person name="Shao S."/>
        </authorList>
    </citation>
    <scope>NUCLEOTIDE SEQUENCE [LARGE SCALE GENOMIC DNA]</scope>
    <source>
        <strain evidence="2 3">GYSZ_1</strain>
    </source>
</reference>
<sequence length="400" mass="46146">MGNNTYIAKQPILNTNGEIFAYELLYRDTEVSSNIKNRKQATVSVLSSVINKFGVNKLLGDYKAFVKADKEFIMHSVINTIPKEYFIFSLQFEEKVKEKVKNKIAQLSKEGYKFAINDTILNEDVLKNYESIMEYISYIKIDVETPLSNMSIIKDFDIETIATKVENSEKETIAKKMDVDFVQGYFFAMPKIEKQEKFDSEVENIIRLCNKIMQDCSIDEIVDEFEKSPIISIQLLKFINSGLFHFRQKLSSIKQVVTLVGKTKLTQWLMLMIYSTPRGEGIVNTLLFDRVRSRTYLMQEIAKLLDKTMISSSYFVGVISLMDTLLGIKKRVLLHELHVDKEIKDAILKKDGILGEILSFAIALEEFNTEFIDKFIQKYNIPQDSFEYLSLNASGDLRDI</sequence>
<dbReference type="InterPro" id="IPR035919">
    <property type="entry name" value="EAL_sf"/>
</dbReference>
<dbReference type="PANTHER" id="PTHR33525:SF4">
    <property type="entry name" value="CYCLIC DI-GMP PHOSPHODIESTERASE CDGJ"/>
    <property type="match status" value="1"/>
</dbReference>
<name>A0A5P8P0S0_9BACT</name>
<evidence type="ECO:0000313" key="3">
    <source>
        <dbReference type="Proteomes" id="UP000326944"/>
    </source>
</evidence>
<protein>
    <submittedName>
        <fullName evidence="2">EAL domain-containing protein</fullName>
    </submittedName>
</protein>
<dbReference type="PANTHER" id="PTHR33525">
    <property type="match status" value="1"/>
</dbReference>
<dbReference type="Gene3D" id="3.20.20.450">
    <property type="entry name" value="EAL domain"/>
    <property type="match status" value="1"/>
</dbReference>